<dbReference type="InParanoid" id="I7M1T2"/>
<sequence>MSSLAQPENLNQVDFNQNLNDKKGSFTIEDTHKTIERYLKSAGGFNRYQKYILFFFVLILIEISMLMLSATFIYLPPKFLCQSNPDNPQNEICDENDGGCDKQILDPDQKSTYSIQFDMYCNNSNIRDLACSMLFVGSIFGNILLGIAGDIYGRKLVLQISWFISSMCTIGIAFTYSQIVLIIMNFIVGFFSWPVLNLLLLLLNEETSEQYRQMASLMLMIAWAIGEILLSPIAYLIQDFRNMIIFWIMIPSLVLNIPLIFVIESPSYYISRNNIDSAILSLKKISKFNKKELIISETFLGDDFENEKKPEDNLLFNFLALFKYKSLRKITVASCTVMMTIQVFYFGCQFALSGIGYDLYLNQLVAGTGELITLIISNFIIPKFLRKRSIIIATFLSILICLSYSIVKNNETQTAFIGLLRVSNIFQLGIFQVYIPELYPTQVRSVGAGIIFGLGNFGSVVAPYVVSKADSIGLGQMVFVGIIGVLGLVASIFLRETFNKPLQDQIEELKTKEQTEEPYSSAESEQ</sequence>
<dbReference type="EMBL" id="GG662663">
    <property type="protein sequence ID" value="EAR97528.2"/>
    <property type="molecule type" value="Genomic_DNA"/>
</dbReference>
<feature type="transmembrane region" description="Helical" evidence="5">
    <location>
        <begin position="215"/>
        <end position="237"/>
    </location>
</feature>
<dbReference type="OrthoDB" id="291268at2759"/>
<feature type="transmembrane region" description="Helical" evidence="5">
    <location>
        <begin position="129"/>
        <end position="149"/>
    </location>
</feature>
<keyword evidence="8" id="KW-1185">Reference proteome</keyword>
<gene>
    <name evidence="7" type="ORF">TTHERM_00437770</name>
</gene>
<evidence type="ECO:0000256" key="1">
    <source>
        <dbReference type="ARBA" id="ARBA00004141"/>
    </source>
</evidence>
<protein>
    <submittedName>
        <fullName evidence="7">MFS transporter</fullName>
    </submittedName>
</protein>
<dbReference type="Proteomes" id="UP000009168">
    <property type="component" value="Unassembled WGS sequence"/>
</dbReference>
<reference evidence="8" key="1">
    <citation type="journal article" date="2006" name="PLoS Biol.">
        <title>Macronuclear genome sequence of the ciliate Tetrahymena thermophila, a model eukaryote.</title>
        <authorList>
            <person name="Eisen J.A."/>
            <person name="Coyne R.S."/>
            <person name="Wu M."/>
            <person name="Wu D."/>
            <person name="Thiagarajan M."/>
            <person name="Wortman J.R."/>
            <person name="Badger J.H."/>
            <person name="Ren Q."/>
            <person name="Amedeo P."/>
            <person name="Jones K.M."/>
            <person name="Tallon L.J."/>
            <person name="Delcher A.L."/>
            <person name="Salzberg S.L."/>
            <person name="Silva J.C."/>
            <person name="Haas B.J."/>
            <person name="Majoros W.H."/>
            <person name="Farzad M."/>
            <person name="Carlton J.M."/>
            <person name="Smith R.K. Jr."/>
            <person name="Garg J."/>
            <person name="Pearlman R.E."/>
            <person name="Karrer K.M."/>
            <person name="Sun L."/>
            <person name="Manning G."/>
            <person name="Elde N.C."/>
            <person name="Turkewitz A.P."/>
            <person name="Asai D.J."/>
            <person name="Wilkes D.E."/>
            <person name="Wang Y."/>
            <person name="Cai H."/>
            <person name="Collins K."/>
            <person name="Stewart B.A."/>
            <person name="Lee S.R."/>
            <person name="Wilamowska K."/>
            <person name="Weinberg Z."/>
            <person name="Ruzzo W.L."/>
            <person name="Wloga D."/>
            <person name="Gaertig J."/>
            <person name="Frankel J."/>
            <person name="Tsao C.-C."/>
            <person name="Gorovsky M.A."/>
            <person name="Keeling P.J."/>
            <person name="Waller R.F."/>
            <person name="Patron N.J."/>
            <person name="Cherry J.M."/>
            <person name="Stover N.A."/>
            <person name="Krieger C.J."/>
            <person name="del Toro C."/>
            <person name="Ryder H.F."/>
            <person name="Williamson S.C."/>
            <person name="Barbeau R.A."/>
            <person name="Hamilton E.P."/>
            <person name="Orias E."/>
        </authorList>
    </citation>
    <scope>NUCLEOTIDE SEQUENCE [LARGE SCALE GENOMIC DNA]</scope>
    <source>
        <strain evidence="8">SB210</strain>
    </source>
</reference>
<dbReference type="SUPFAM" id="SSF103473">
    <property type="entry name" value="MFS general substrate transporter"/>
    <property type="match status" value="1"/>
</dbReference>
<keyword evidence="4 5" id="KW-0472">Membrane</keyword>
<evidence type="ECO:0000256" key="4">
    <source>
        <dbReference type="ARBA" id="ARBA00023136"/>
    </source>
</evidence>
<dbReference type="InterPro" id="IPR020846">
    <property type="entry name" value="MFS_dom"/>
</dbReference>
<accession>I7M1T2</accession>
<evidence type="ECO:0000259" key="6">
    <source>
        <dbReference type="PROSITE" id="PS50850"/>
    </source>
</evidence>
<evidence type="ECO:0000256" key="2">
    <source>
        <dbReference type="ARBA" id="ARBA00022692"/>
    </source>
</evidence>
<feature type="transmembrane region" description="Helical" evidence="5">
    <location>
        <begin position="390"/>
        <end position="407"/>
    </location>
</feature>
<proteinExistence type="predicted"/>
<evidence type="ECO:0000256" key="5">
    <source>
        <dbReference type="SAM" id="Phobius"/>
    </source>
</evidence>
<dbReference type="PANTHER" id="PTHR24064">
    <property type="entry name" value="SOLUTE CARRIER FAMILY 22 MEMBER"/>
    <property type="match status" value="1"/>
</dbReference>
<dbReference type="AlphaFoldDB" id="I7M1T2"/>
<dbReference type="InterPro" id="IPR005828">
    <property type="entry name" value="MFS_sugar_transport-like"/>
</dbReference>
<dbReference type="KEGG" id="tet:TTHERM_00437770"/>
<feature type="transmembrane region" description="Helical" evidence="5">
    <location>
        <begin position="51"/>
        <end position="75"/>
    </location>
</feature>
<dbReference type="InterPro" id="IPR036259">
    <property type="entry name" value="MFS_trans_sf"/>
</dbReference>
<name>I7M1T2_TETTS</name>
<feature type="transmembrane region" description="Helical" evidence="5">
    <location>
        <begin position="156"/>
        <end position="176"/>
    </location>
</feature>
<evidence type="ECO:0000313" key="7">
    <source>
        <dbReference type="EMBL" id="EAR97528.2"/>
    </source>
</evidence>
<feature type="transmembrane region" description="Helical" evidence="5">
    <location>
        <begin position="446"/>
        <end position="466"/>
    </location>
</feature>
<feature type="transmembrane region" description="Helical" evidence="5">
    <location>
        <begin position="182"/>
        <end position="203"/>
    </location>
</feature>
<feature type="transmembrane region" description="Helical" evidence="5">
    <location>
        <begin position="364"/>
        <end position="381"/>
    </location>
</feature>
<evidence type="ECO:0000256" key="3">
    <source>
        <dbReference type="ARBA" id="ARBA00022989"/>
    </source>
</evidence>
<feature type="domain" description="Major facilitator superfamily (MFS) profile" evidence="6">
    <location>
        <begin position="57"/>
        <end position="499"/>
    </location>
</feature>
<dbReference type="Gene3D" id="1.20.1250.20">
    <property type="entry name" value="MFS general substrate transporter like domains"/>
    <property type="match status" value="1"/>
</dbReference>
<dbReference type="RefSeq" id="XP_001017773.2">
    <property type="nucleotide sequence ID" value="XM_001017773.2"/>
</dbReference>
<dbReference type="GO" id="GO:0016020">
    <property type="term" value="C:membrane"/>
    <property type="evidence" value="ECO:0007669"/>
    <property type="project" value="UniProtKB-SubCell"/>
</dbReference>
<comment type="subcellular location">
    <subcellularLocation>
        <location evidence="1">Membrane</location>
        <topology evidence="1">Multi-pass membrane protein</topology>
    </subcellularLocation>
</comment>
<organism evidence="7 8">
    <name type="scientific">Tetrahymena thermophila (strain SB210)</name>
    <dbReference type="NCBI Taxonomy" id="312017"/>
    <lineage>
        <taxon>Eukaryota</taxon>
        <taxon>Sar</taxon>
        <taxon>Alveolata</taxon>
        <taxon>Ciliophora</taxon>
        <taxon>Intramacronucleata</taxon>
        <taxon>Oligohymenophorea</taxon>
        <taxon>Hymenostomatida</taxon>
        <taxon>Tetrahymenina</taxon>
        <taxon>Tetrahymenidae</taxon>
        <taxon>Tetrahymena</taxon>
    </lineage>
</organism>
<dbReference type="GO" id="GO:0022857">
    <property type="term" value="F:transmembrane transporter activity"/>
    <property type="evidence" value="ECO:0007669"/>
    <property type="project" value="InterPro"/>
</dbReference>
<feature type="transmembrane region" description="Helical" evidence="5">
    <location>
        <begin position="413"/>
        <end position="434"/>
    </location>
</feature>
<dbReference type="PROSITE" id="PS50850">
    <property type="entry name" value="MFS"/>
    <property type="match status" value="1"/>
</dbReference>
<feature type="transmembrane region" description="Helical" evidence="5">
    <location>
        <begin position="330"/>
        <end position="352"/>
    </location>
</feature>
<dbReference type="eggNOG" id="KOG0255">
    <property type="taxonomic scope" value="Eukaryota"/>
</dbReference>
<dbReference type="Pfam" id="PF00083">
    <property type="entry name" value="Sugar_tr"/>
    <property type="match status" value="1"/>
</dbReference>
<feature type="transmembrane region" description="Helical" evidence="5">
    <location>
        <begin position="472"/>
        <end position="494"/>
    </location>
</feature>
<keyword evidence="2 5" id="KW-0812">Transmembrane</keyword>
<feature type="transmembrane region" description="Helical" evidence="5">
    <location>
        <begin position="243"/>
        <end position="263"/>
    </location>
</feature>
<keyword evidence="3 5" id="KW-1133">Transmembrane helix</keyword>
<dbReference type="GeneID" id="7843612"/>
<evidence type="ECO:0000313" key="8">
    <source>
        <dbReference type="Proteomes" id="UP000009168"/>
    </source>
</evidence>
<dbReference type="STRING" id="312017.I7M1T2"/>